<keyword evidence="3" id="KW-1185">Reference proteome</keyword>
<name>A0A8K0MPL6_9ROSA</name>
<sequence length="71" mass="8155">MVRGKVDSFKKRTRRLKCHEYKTKSRGHPRFKQAAIDANALAEEAEKNGPPPKLFSKERELESPRSDFASP</sequence>
<comment type="caution">
    <text evidence="2">The sequence shown here is derived from an EMBL/GenBank/DDBJ whole genome shotgun (WGS) entry which is preliminary data.</text>
</comment>
<reference evidence="2" key="1">
    <citation type="submission" date="2020-03" db="EMBL/GenBank/DDBJ databases">
        <title>A high-quality chromosome-level genome assembly of a woody plant with both climbing and erect habits, Rhamnella rubrinervis.</title>
        <authorList>
            <person name="Lu Z."/>
            <person name="Yang Y."/>
            <person name="Zhu X."/>
            <person name="Sun Y."/>
        </authorList>
    </citation>
    <scope>NUCLEOTIDE SEQUENCE</scope>
    <source>
        <strain evidence="2">BYM</strain>
        <tissue evidence="2">Leaf</tissue>
    </source>
</reference>
<accession>A0A8K0MPL6</accession>
<organism evidence="2 3">
    <name type="scientific">Rhamnella rubrinervis</name>
    <dbReference type="NCBI Taxonomy" id="2594499"/>
    <lineage>
        <taxon>Eukaryota</taxon>
        <taxon>Viridiplantae</taxon>
        <taxon>Streptophyta</taxon>
        <taxon>Embryophyta</taxon>
        <taxon>Tracheophyta</taxon>
        <taxon>Spermatophyta</taxon>
        <taxon>Magnoliopsida</taxon>
        <taxon>eudicotyledons</taxon>
        <taxon>Gunneridae</taxon>
        <taxon>Pentapetalae</taxon>
        <taxon>rosids</taxon>
        <taxon>fabids</taxon>
        <taxon>Rosales</taxon>
        <taxon>Rhamnaceae</taxon>
        <taxon>rhamnoid group</taxon>
        <taxon>Rhamneae</taxon>
        <taxon>Rhamnella</taxon>
    </lineage>
</organism>
<evidence type="ECO:0000313" key="2">
    <source>
        <dbReference type="EMBL" id="KAF3454041.1"/>
    </source>
</evidence>
<feature type="region of interest" description="Disordered" evidence="1">
    <location>
        <begin position="43"/>
        <end position="71"/>
    </location>
</feature>
<evidence type="ECO:0000313" key="3">
    <source>
        <dbReference type="Proteomes" id="UP000796880"/>
    </source>
</evidence>
<dbReference type="Proteomes" id="UP000796880">
    <property type="component" value="Unassembled WGS sequence"/>
</dbReference>
<evidence type="ECO:0000256" key="1">
    <source>
        <dbReference type="SAM" id="MobiDB-lite"/>
    </source>
</evidence>
<dbReference type="AlphaFoldDB" id="A0A8K0MPL6"/>
<gene>
    <name evidence="2" type="ORF">FNV43_RR04488</name>
</gene>
<protein>
    <submittedName>
        <fullName evidence="2">Uncharacterized protein</fullName>
    </submittedName>
</protein>
<proteinExistence type="predicted"/>
<dbReference type="EMBL" id="VOIH02000002">
    <property type="protein sequence ID" value="KAF3454041.1"/>
    <property type="molecule type" value="Genomic_DNA"/>
</dbReference>
<feature type="compositionally biased region" description="Basic and acidic residues" evidence="1">
    <location>
        <begin position="55"/>
        <end position="65"/>
    </location>
</feature>